<protein>
    <submittedName>
        <fullName evidence="12">Variant surface glycoprotein 3307</fullName>
    </submittedName>
</protein>
<keyword evidence="3" id="KW-1003">Cell membrane</keyword>
<feature type="region of interest" description="Disordered" evidence="9">
    <location>
        <begin position="1"/>
        <end position="46"/>
    </location>
</feature>
<dbReference type="VEuPathDB" id="TriTrypDB:Tb09.v4.0023"/>
<keyword evidence="4" id="KW-0336">GPI-anchor</keyword>
<dbReference type="InterPro" id="IPR019609">
    <property type="entry name" value="Variant_surf_glycoprt_trypan_C"/>
</dbReference>
<feature type="region of interest" description="Disordered" evidence="9">
    <location>
        <begin position="222"/>
        <end position="293"/>
    </location>
</feature>
<dbReference type="InterPro" id="IPR025932">
    <property type="entry name" value="Trypano_VSG_B_N_dom"/>
</dbReference>
<evidence type="ECO:0000256" key="6">
    <source>
        <dbReference type="ARBA" id="ARBA00023136"/>
    </source>
</evidence>
<reference evidence="12" key="2">
    <citation type="journal article" date="2014" name="Mol. Biochem. Parasitol.">
        <title>Capturing the variant surface glycoprotein repertoire (the VSGnome) of Trypanosoma brucei Lister 427.</title>
        <authorList>
            <person name="Cross G.A."/>
            <person name="Kim H.S."/>
            <person name="Wickstead B."/>
        </authorList>
    </citation>
    <scope>NUCLEOTIDE SEQUENCE</scope>
    <source>
        <strain evidence="12">Lister 427</strain>
    </source>
</reference>
<evidence type="ECO:0000259" key="10">
    <source>
        <dbReference type="Pfam" id="PF10659"/>
    </source>
</evidence>
<feature type="domain" description="Trypanosome variant surface glycoprotein C-terminal" evidence="10">
    <location>
        <begin position="243"/>
        <end position="349"/>
    </location>
</feature>
<comment type="function">
    <text evidence="1">VSG forms a coat on the surface of the parasite. The trypanosome evades the immune response of the host by expressing a series of antigenically distinct VSGs from an estimated 1000 VSG genes.</text>
</comment>
<evidence type="ECO:0000256" key="5">
    <source>
        <dbReference type="ARBA" id="ARBA00022729"/>
    </source>
</evidence>
<feature type="domain" description="Trypanosome variant surface glycoprotein C-terminal" evidence="10">
    <location>
        <begin position="357"/>
        <end position="376"/>
    </location>
</feature>
<name>M4T8Y1_9TRYP</name>
<feature type="non-terminal residue" evidence="12">
    <location>
        <position position="1"/>
    </location>
</feature>
<evidence type="ECO:0000256" key="8">
    <source>
        <dbReference type="ARBA" id="ARBA00023288"/>
    </source>
</evidence>
<feature type="compositionally biased region" description="Polar residues" evidence="9">
    <location>
        <begin position="223"/>
        <end position="234"/>
    </location>
</feature>
<evidence type="ECO:0000313" key="12">
    <source>
        <dbReference type="EMBL" id="AGH59345.1"/>
    </source>
</evidence>
<evidence type="ECO:0000256" key="4">
    <source>
        <dbReference type="ARBA" id="ARBA00022622"/>
    </source>
</evidence>
<evidence type="ECO:0000256" key="2">
    <source>
        <dbReference type="ARBA" id="ARBA00004609"/>
    </source>
</evidence>
<feature type="compositionally biased region" description="Basic and acidic residues" evidence="9">
    <location>
        <begin position="235"/>
        <end position="244"/>
    </location>
</feature>
<feature type="compositionally biased region" description="Basic and acidic residues" evidence="9">
    <location>
        <begin position="252"/>
        <end position="267"/>
    </location>
</feature>
<organism evidence="12">
    <name type="scientific">Trypanosoma brucei</name>
    <dbReference type="NCBI Taxonomy" id="5691"/>
    <lineage>
        <taxon>Eukaryota</taxon>
        <taxon>Discoba</taxon>
        <taxon>Euglenozoa</taxon>
        <taxon>Kinetoplastea</taxon>
        <taxon>Metakinetoplastina</taxon>
        <taxon>Trypanosomatida</taxon>
        <taxon>Trypanosomatidae</taxon>
        <taxon>Trypanosoma</taxon>
    </lineage>
</organism>
<accession>M4T8Y1</accession>
<evidence type="ECO:0000256" key="1">
    <source>
        <dbReference type="ARBA" id="ARBA00002523"/>
    </source>
</evidence>
<proteinExistence type="predicted"/>
<dbReference type="AlphaFoldDB" id="M4T8Y1"/>
<feature type="domain" description="Trypanosome variant surface glycoprotein B-type N-terminal" evidence="11">
    <location>
        <begin position="5"/>
        <end position="205"/>
    </location>
</feature>
<keyword evidence="5" id="KW-0732">Signal</keyword>
<evidence type="ECO:0000256" key="9">
    <source>
        <dbReference type="SAM" id="MobiDB-lite"/>
    </source>
</evidence>
<evidence type="ECO:0000256" key="3">
    <source>
        <dbReference type="ARBA" id="ARBA00022475"/>
    </source>
</evidence>
<dbReference type="Pfam" id="PF10659">
    <property type="entry name" value="Trypan_glycop_C"/>
    <property type="match status" value="2"/>
</dbReference>
<keyword evidence="7" id="KW-0325">Glycoprotein</keyword>
<keyword evidence="6" id="KW-0472">Membrane</keyword>
<dbReference type="VEuPathDB" id="TriTrypDB:Tb1125.Tb09.v4.0023"/>
<dbReference type="VEuPathDB" id="TriTrypDB:Tb427_000322900"/>
<dbReference type="GO" id="GO:0098552">
    <property type="term" value="C:side of membrane"/>
    <property type="evidence" value="ECO:0007669"/>
    <property type="project" value="UniProtKB-KW"/>
</dbReference>
<keyword evidence="8" id="KW-0449">Lipoprotein</keyword>
<reference evidence="12" key="1">
    <citation type="submission" date="2013-02" db="EMBL/GenBank/DDBJ databases">
        <authorList>
            <person name="Cross G.A.M."/>
            <person name="Kim H.-S."/>
            <person name="Wickstead B."/>
        </authorList>
    </citation>
    <scope>NUCLEOTIDE SEQUENCE</scope>
    <source>
        <strain evidence="12">Lister 427</strain>
    </source>
</reference>
<evidence type="ECO:0000256" key="7">
    <source>
        <dbReference type="ARBA" id="ARBA00023180"/>
    </source>
</evidence>
<evidence type="ECO:0000259" key="11">
    <source>
        <dbReference type="Pfam" id="PF13206"/>
    </source>
</evidence>
<sequence>QQRANAAAKRDAAHKALNQAVYAARPEDASGPMYKDTKEKGCGNGNRGDGDAGQRILADFLCLCTQTGGAETKCLATGNVEQVADASPHTGAATGWTTIKGKCEATNGPDDLNSHTLQEALNNVKNLIGRQAVANQAHSPYFLGKHSNDGGCEGTTAKNCINYKTQLETGAGKNPWVIEVEKAIKDLQEAEQIETSVAEAAYQLKQLARQGMNHYLAALNAPKEQTTAAQTKKSPTPEESKACEKYNGSQKECPKDSCTYDEKENKCKPKAGSETTATGTAGTGEETTTDKCGAATTPEECAKVSGTKPEGKNAVCGWIDYIDGKGKVKPACRSSSFLLNNKLALIGAFLDLTWFSEECKWEETECKDSSFLANNQPP</sequence>
<dbReference type="GO" id="GO:0005886">
    <property type="term" value="C:plasma membrane"/>
    <property type="evidence" value="ECO:0007669"/>
    <property type="project" value="UniProtKB-SubCell"/>
</dbReference>
<dbReference type="EMBL" id="KC611914">
    <property type="protein sequence ID" value="AGH59345.1"/>
    <property type="molecule type" value="Genomic_DNA"/>
</dbReference>
<comment type="subcellular location">
    <subcellularLocation>
        <location evidence="2">Cell membrane</location>
        <topology evidence="2">Lipid-anchor</topology>
        <topology evidence="2">GPI-anchor</topology>
    </subcellularLocation>
</comment>
<dbReference type="Pfam" id="PF13206">
    <property type="entry name" value="VSG_B"/>
    <property type="match status" value="1"/>
</dbReference>
<feature type="compositionally biased region" description="Low complexity" evidence="9">
    <location>
        <begin position="272"/>
        <end position="286"/>
    </location>
</feature>